<dbReference type="Pfam" id="PF14105">
    <property type="entry name" value="DUF4278"/>
    <property type="match status" value="1"/>
</dbReference>
<dbReference type="EMBL" id="CP001346">
    <property type="protein sequence ID" value="ACL47780.1"/>
    <property type="molecule type" value="Genomic_DNA"/>
</dbReference>
<protein>
    <recommendedName>
        <fullName evidence="2">DUF4278 domain-containing protein</fullName>
    </recommendedName>
</protein>
<sequence length="57" mass="6813">MQLSYRGAPYEVRKPGVDMPEVEYSARYRGIAYRINCPIYLTFTQLFLGLRYRGIRY</sequence>
<dbReference type="AlphaFoldDB" id="B8HZD2"/>
<reference evidence="1" key="1">
    <citation type="submission" date="2009-01" db="EMBL/GenBank/DDBJ databases">
        <title>Complete sequence of plasmid2 Cyanothece sp. PCC 7425.</title>
        <authorList>
            <consortium name="US DOE Joint Genome Institute"/>
            <person name="Lucas S."/>
            <person name="Copeland A."/>
            <person name="Lapidus A."/>
            <person name="Glavina del Rio T."/>
            <person name="Dalin E."/>
            <person name="Tice H."/>
            <person name="Bruce D."/>
            <person name="Goodwin L."/>
            <person name="Pitluck S."/>
            <person name="Sims D."/>
            <person name="Meineke L."/>
            <person name="Brettin T."/>
            <person name="Detter J.C."/>
            <person name="Han C."/>
            <person name="Larimer F."/>
            <person name="Land M."/>
            <person name="Hauser L."/>
            <person name="Kyrpides N."/>
            <person name="Ovchinnikova G."/>
            <person name="Liberton M."/>
            <person name="Stoeckel J."/>
            <person name="Banerjee A."/>
            <person name="Singh A."/>
            <person name="Page L."/>
            <person name="Sato H."/>
            <person name="Zhao L."/>
            <person name="Sherman L."/>
            <person name="Pakrasi H."/>
            <person name="Richardson P."/>
        </authorList>
    </citation>
    <scope>NUCLEOTIDE SEQUENCE</scope>
    <source>
        <strain evidence="1">PCC 7425</strain>
        <plasmid evidence="1">pP742502</plasmid>
    </source>
</reference>
<name>B8HZD2_CYAP4</name>
<organism evidence="1">
    <name type="scientific">Cyanothece sp. (strain PCC 7425 / ATCC 29141)</name>
    <dbReference type="NCBI Taxonomy" id="395961"/>
    <lineage>
        <taxon>Bacteria</taxon>
        <taxon>Bacillati</taxon>
        <taxon>Cyanobacteriota</taxon>
        <taxon>Cyanophyceae</taxon>
        <taxon>Gomontiellales</taxon>
        <taxon>Cyanothecaceae</taxon>
        <taxon>Cyanothece</taxon>
    </lineage>
</organism>
<dbReference type="HOGENOM" id="CLU_2989092_0_0_3"/>
<geneLocation type="plasmid" evidence="1">
    <name>pP742502</name>
</geneLocation>
<evidence type="ECO:0008006" key="2">
    <source>
        <dbReference type="Google" id="ProtNLM"/>
    </source>
</evidence>
<dbReference type="KEGG" id="cyn:Cyan7425_0071"/>
<proteinExistence type="predicted"/>
<dbReference type="OrthoDB" id="517878at2"/>
<dbReference type="InterPro" id="IPR025458">
    <property type="entry name" value="DUF4278"/>
</dbReference>
<keyword evidence="1" id="KW-0614">Plasmid</keyword>
<gene>
    <name evidence="1" type="ordered locus">Cyan7425_0071</name>
</gene>
<evidence type="ECO:0000313" key="1">
    <source>
        <dbReference type="EMBL" id="ACL47780.1"/>
    </source>
</evidence>
<accession>B8HZD2</accession>